<dbReference type="Gene3D" id="3.40.50.300">
    <property type="entry name" value="P-loop containing nucleotide triphosphate hydrolases"/>
    <property type="match status" value="1"/>
</dbReference>
<sequence length="282" mass="29199">MTRGWLIRSAGTRLEVKGAPHLGRWWPILSAQIPGVCGPPADGHGGPDALRINDSAGPADTRRIINAGLHVGHLGTETLSVHGVAVAKAGQAMLLIGDHGAGKSLTALGMIQSMGWSPVAGDTCLVRLDARGVAVVVGGTRAFVVRRADVTRWFPALAFAEQDGELVDLAVSLPGFSGGAPRLAGIVMVAVDGGAFGSPPVACDERVAMNALCRASGHLLAKVLDDAAADPLSLLESPDLVRRRMQLVRLLASTVRCWWARGTPDVLAAAVESLAREGASRG</sequence>
<evidence type="ECO:0000313" key="1">
    <source>
        <dbReference type="EMBL" id="CUU60611.1"/>
    </source>
</evidence>
<dbReference type="SUPFAM" id="SSF53795">
    <property type="entry name" value="PEP carboxykinase-like"/>
    <property type="match status" value="1"/>
</dbReference>
<evidence type="ECO:0008006" key="3">
    <source>
        <dbReference type="Google" id="ProtNLM"/>
    </source>
</evidence>
<dbReference type="InterPro" id="IPR027417">
    <property type="entry name" value="P-loop_NTPase"/>
</dbReference>
<dbReference type="AlphaFoldDB" id="A0A0S4QYP1"/>
<proteinExistence type="predicted"/>
<gene>
    <name evidence="1" type="ORF">Ga0074812_14328</name>
</gene>
<name>A0A0S4QYP1_9ACTN</name>
<organism evidence="1 2">
    <name type="scientific">Parafrankia irregularis</name>
    <dbReference type="NCBI Taxonomy" id="795642"/>
    <lineage>
        <taxon>Bacteria</taxon>
        <taxon>Bacillati</taxon>
        <taxon>Actinomycetota</taxon>
        <taxon>Actinomycetes</taxon>
        <taxon>Frankiales</taxon>
        <taxon>Frankiaceae</taxon>
        <taxon>Parafrankia</taxon>
    </lineage>
</organism>
<dbReference type="EMBL" id="FAOZ01000043">
    <property type="protein sequence ID" value="CUU60611.1"/>
    <property type="molecule type" value="Genomic_DNA"/>
</dbReference>
<accession>A0A0S4QYP1</accession>
<protein>
    <recommendedName>
        <fullName evidence="3">HPr Serine kinase C-terminal domain-containing protein</fullName>
    </recommendedName>
</protein>
<evidence type="ECO:0000313" key="2">
    <source>
        <dbReference type="Proteomes" id="UP000198802"/>
    </source>
</evidence>
<reference evidence="2" key="1">
    <citation type="submission" date="2015-11" db="EMBL/GenBank/DDBJ databases">
        <authorList>
            <person name="Varghese N."/>
        </authorList>
    </citation>
    <scope>NUCLEOTIDE SEQUENCE [LARGE SCALE GENOMIC DNA]</scope>
    <source>
        <strain evidence="2">DSM 45899</strain>
    </source>
</reference>
<keyword evidence="2" id="KW-1185">Reference proteome</keyword>
<dbReference type="RefSeq" id="WP_054569103.1">
    <property type="nucleotide sequence ID" value="NZ_FAOZ01000043.1"/>
</dbReference>
<dbReference type="Proteomes" id="UP000198802">
    <property type="component" value="Unassembled WGS sequence"/>
</dbReference>